<evidence type="ECO:0000256" key="1">
    <source>
        <dbReference type="ARBA" id="ARBA00009375"/>
    </source>
</evidence>
<evidence type="ECO:0000256" key="3">
    <source>
        <dbReference type="ARBA" id="ARBA00023235"/>
    </source>
</evidence>
<dbReference type="PANTHER" id="PTHR11142">
    <property type="entry name" value="PSEUDOURIDYLATE SYNTHASE"/>
    <property type="match status" value="1"/>
</dbReference>
<sequence length="248" mass="28284">MRNILLEIEFDGNDYFGWQYQPKRKTVQGTIEAALQKILQEPVTLIGASRTDAGVSAQAQFANFITNSQLSVKTIQNGLNSLLPRDIYIRNACSVHLRFNARFDAKSKVYRYQIINGRSPLQQRFAWEVKYPLNINKMKQAAKLFVGSHDFRPFCAIKKEQEKAGQKEGIVDIKRVDIRSLEANRMITIEIEADRFLYKMVRRIVGCLVEVGRGKRTKNDIKLALAGKPHPPFLVAPAKGLTLLMVKY</sequence>
<organism evidence="9">
    <name type="scientific">candidate division WOR-3 bacterium</name>
    <dbReference type="NCBI Taxonomy" id="2052148"/>
    <lineage>
        <taxon>Bacteria</taxon>
        <taxon>Bacteria division WOR-3</taxon>
    </lineage>
</organism>
<evidence type="ECO:0000256" key="5">
    <source>
        <dbReference type="PIRSR" id="PIRSR001430-1"/>
    </source>
</evidence>
<proteinExistence type="inferred from homology"/>
<protein>
    <recommendedName>
        <fullName evidence="4">tRNA pseudouridine synthase A</fullName>
        <ecNumber evidence="4">5.4.99.12</ecNumber>
    </recommendedName>
    <alternativeName>
        <fullName evidence="4">tRNA pseudouridine(38-40) synthase</fullName>
    </alternativeName>
    <alternativeName>
        <fullName evidence="4">tRNA pseudouridylate synthase I</fullName>
    </alternativeName>
    <alternativeName>
        <fullName evidence="4">tRNA-uridine isomerase I</fullName>
    </alternativeName>
</protein>
<dbReference type="GO" id="GO:0160147">
    <property type="term" value="F:tRNA pseudouridine(38-40) synthase activity"/>
    <property type="evidence" value="ECO:0007669"/>
    <property type="project" value="UniProtKB-EC"/>
</dbReference>
<feature type="active site" description="Nucleophile" evidence="4 5">
    <location>
        <position position="52"/>
    </location>
</feature>
<name>A0A7C6EDP9_UNCW3</name>
<evidence type="ECO:0000256" key="4">
    <source>
        <dbReference type="HAMAP-Rule" id="MF_00171"/>
    </source>
</evidence>
<dbReference type="InterPro" id="IPR020095">
    <property type="entry name" value="PsdUridine_synth_TruA_C"/>
</dbReference>
<feature type="domain" description="Pseudouridine synthase I TruA alpha/beta" evidence="8">
    <location>
        <begin position="9"/>
        <end position="104"/>
    </location>
</feature>
<dbReference type="EMBL" id="DTLI01000171">
    <property type="protein sequence ID" value="HHS52640.1"/>
    <property type="molecule type" value="Genomic_DNA"/>
</dbReference>
<dbReference type="CDD" id="cd02570">
    <property type="entry name" value="PseudoU_synth_EcTruA"/>
    <property type="match status" value="1"/>
</dbReference>
<evidence type="ECO:0000256" key="2">
    <source>
        <dbReference type="ARBA" id="ARBA00022694"/>
    </source>
</evidence>
<dbReference type="FunFam" id="3.30.70.580:FF:000001">
    <property type="entry name" value="tRNA pseudouridine synthase A"/>
    <property type="match status" value="1"/>
</dbReference>
<dbReference type="GO" id="GO:0031119">
    <property type="term" value="P:tRNA pseudouridine synthesis"/>
    <property type="evidence" value="ECO:0007669"/>
    <property type="project" value="UniProtKB-UniRule"/>
</dbReference>
<comment type="caution">
    <text evidence="4">Lacks conserved residue(s) required for the propagation of feature annotation.</text>
</comment>
<evidence type="ECO:0000256" key="7">
    <source>
        <dbReference type="RuleBase" id="RU003792"/>
    </source>
</evidence>
<evidence type="ECO:0000256" key="6">
    <source>
        <dbReference type="PIRSR" id="PIRSR001430-2"/>
    </source>
</evidence>
<dbReference type="GO" id="GO:0003723">
    <property type="term" value="F:RNA binding"/>
    <property type="evidence" value="ECO:0007669"/>
    <property type="project" value="InterPro"/>
</dbReference>
<comment type="function">
    <text evidence="4">Formation of pseudouridine at positions 38, 39 and 40 in the anticodon stem and loop of transfer RNAs.</text>
</comment>
<comment type="caution">
    <text evidence="9">The sequence shown here is derived from an EMBL/GenBank/DDBJ whole genome shotgun (WGS) entry which is preliminary data.</text>
</comment>
<dbReference type="SUPFAM" id="SSF55120">
    <property type="entry name" value="Pseudouridine synthase"/>
    <property type="match status" value="1"/>
</dbReference>
<reference evidence="9" key="1">
    <citation type="journal article" date="2020" name="mSystems">
        <title>Genome- and Community-Level Interaction Insights into Carbon Utilization and Element Cycling Functions of Hydrothermarchaeota in Hydrothermal Sediment.</title>
        <authorList>
            <person name="Zhou Z."/>
            <person name="Liu Y."/>
            <person name="Xu W."/>
            <person name="Pan J."/>
            <person name="Luo Z.H."/>
            <person name="Li M."/>
        </authorList>
    </citation>
    <scope>NUCLEOTIDE SEQUENCE [LARGE SCALE GENOMIC DNA]</scope>
    <source>
        <strain evidence="9">SpSt-876</strain>
    </source>
</reference>
<keyword evidence="2 4" id="KW-0819">tRNA processing</keyword>
<dbReference type="InterPro" id="IPR001406">
    <property type="entry name" value="PsdUridine_synth_TruA"/>
</dbReference>
<feature type="binding site" evidence="4 6">
    <location>
        <position position="110"/>
    </location>
    <ligand>
        <name>substrate</name>
    </ligand>
</feature>
<comment type="similarity">
    <text evidence="1 4 7">Belongs to the tRNA pseudouridine synthase TruA family.</text>
</comment>
<dbReference type="Pfam" id="PF01416">
    <property type="entry name" value="PseudoU_synth_1"/>
    <property type="match status" value="2"/>
</dbReference>
<dbReference type="InterPro" id="IPR020094">
    <property type="entry name" value="TruA/RsuA/RluB/E/F_N"/>
</dbReference>
<evidence type="ECO:0000313" key="9">
    <source>
        <dbReference type="EMBL" id="HHS52640.1"/>
    </source>
</evidence>
<accession>A0A7C6EDP9</accession>
<feature type="domain" description="Pseudouridine synthase I TruA alpha/beta" evidence="8">
    <location>
        <begin position="141"/>
        <end position="248"/>
    </location>
</feature>
<gene>
    <name evidence="4 9" type="primary">truA</name>
    <name evidence="9" type="ORF">ENW73_07240</name>
</gene>
<dbReference type="Gene3D" id="3.30.70.660">
    <property type="entry name" value="Pseudouridine synthase I, catalytic domain, C-terminal subdomain"/>
    <property type="match status" value="1"/>
</dbReference>
<dbReference type="AlphaFoldDB" id="A0A7C6EDP9"/>
<keyword evidence="3 4" id="KW-0413">Isomerase</keyword>
<dbReference type="EC" id="5.4.99.12" evidence="4"/>
<dbReference type="HAMAP" id="MF_00171">
    <property type="entry name" value="TruA"/>
    <property type="match status" value="1"/>
</dbReference>
<dbReference type="InterPro" id="IPR020097">
    <property type="entry name" value="PsdUridine_synth_TruA_a/b_dom"/>
</dbReference>
<evidence type="ECO:0000259" key="8">
    <source>
        <dbReference type="Pfam" id="PF01416"/>
    </source>
</evidence>
<comment type="subunit">
    <text evidence="4">Homodimer.</text>
</comment>
<dbReference type="PANTHER" id="PTHR11142:SF0">
    <property type="entry name" value="TRNA PSEUDOURIDINE SYNTHASE-LIKE 1"/>
    <property type="match status" value="1"/>
</dbReference>
<dbReference type="NCBIfam" id="TIGR00071">
    <property type="entry name" value="hisT_truA"/>
    <property type="match status" value="1"/>
</dbReference>
<dbReference type="Gene3D" id="3.30.70.580">
    <property type="entry name" value="Pseudouridine synthase I, catalytic domain, N-terminal subdomain"/>
    <property type="match status" value="1"/>
</dbReference>
<dbReference type="InterPro" id="IPR020103">
    <property type="entry name" value="PsdUridine_synth_cat_dom_sf"/>
</dbReference>
<comment type="catalytic activity">
    <reaction evidence="4 7">
        <text>uridine(38/39/40) in tRNA = pseudouridine(38/39/40) in tRNA</text>
        <dbReference type="Rhea" id="RHEA:22376"/>
        <dbReference type="Rhea" id="RHEA-COMP:10085"/>
        <dbReference type="Rhea" id="RHEA-COMP:10087"/>
        <dbReference type="ChEBI" id="CHEBI:65314"/>
        <dbReference type="ChEBI" id="CHEBI:65315"/>
        <dbReference type="EC" id="5.4.99.12"/>
    </reaction>
</comment>
<dbReference type="PIRSF" id="PIRSF001430">
    <property type="entry name" value="tRNA_psdUrid_synth"/>
    <property type="match status" value="1"/>
</dbReference>